<accession>A0ABW6P4K0</accession>
<evidence type="ECO:0000313" key="1">
    <source>
        <dbReference type="EMBL" id="MFF0498330.1"/>
    </source>
</evidence>
<dbReference type="InterPro" id="IPR036689">
    <property type="entry name" value="ESAT-6-like_sf"/>
</dbReference>
<name>A0ABW6P4K0_9NOCA</name>
<dbReference type="InterPro" id="IPR010310">
    <property type="entry name" value="T7SS_ESAT-6-like"/>
</dbReference>
<reference evidence="1 2" key="1">
    <citation type="submission" date="2024-10" db="EMBL/GenBank/DDBJ databases">
        <title>The Natural Products Discovery Center: Release of the First 8490 Sequenced Strains for Exploring Actinobacteria Biosynthetic Diversity.</title>
        <authorList>
            <person name="Kalkreuter E."/>
            <person name="Kautsar S.A."/>
            <person name="Yang D."/>
            <person name="Bader C.D."/>
            <person name="Teijaro C.N."/>
            <person name="Fluegel L."/>
            <person name="Davis C.M."/>
            <person name="Simpson J.R."/>
            <person name="Lauterbach L."/>
            <person name="Steele A.D."/>
            <person name="Gui C."/>
            <person name="Meng S."/>
            <person name="Li G."/>
            <person name="Viehrig K."/>
            <person name="Ye F."/>
            <person name="Su P."/>
            <person name="Kiefer A.F."/>
            <person name="Nichols A."/>
            <person name="Cepeda A.J."/>
            <person name="Yan W."/>
            <person name="Fan B."/>
            <person name="Jiang Y."/>
            <person name="Adhikari A."/>
            <person name="Zheng C.-J."/>
            <person name="Schuster L."/>
            <person name="Cowan T.M."/>
            <person name="Smanski M.J."/>
            <person name="Chevrette M.G."/>
            <person name="De Carvalho L.P.S."/>
            <person name="Shen B."/>
        </authorList>
    </citation>
    <scope>NUCLEOTIDE SEQUENCE [LARGE SCALE GENOMIC DNA]</scope>
    <source>
        <strain evidence="1 2">NPDC004119</strain>
    </source>
</reference>
<dbReference type="Proteomes" id="UP001601442">
    <property type="component" value="Unassembled WGS sequence"/>
</dbReference>
<dbReference type="Gene3D" id="1.10.287.1060">
    <property type="entry name" value="ESAT-6-like"/>
    <property type="match status" value="1"/>
</dbReference>
<comment type="caution">
    <text evidence="1">The sequence shown here is derived from an EMBL/GenBank/DDBJ whole genome shotgun (WGS) entry which is preliminary data.</text>
</comment>
<gene>
    <name evidence="1" type="ORF">ACFYU5_18115</name>
</gene>
<dbReference type="EMBL" id="JBIAMT010000003">
    <property type="protein sequence ID" value="MFF0498330.1"/>
    <property type="molecule type" value="Genomic_DNA"/>
</dbReference>
<dbReference type="SUPFAM" id="SSF140453">
    <property type="entry name" value="EsxAB dimer-like"/>
    <property type="match status" value="1"/>
</dbReference>
<sequence length="104" mass="10926">MMSTPEPAVSADLEQVKALGVTALGIANQCRDGLTALEADVREVLEGWTGNNSDAFSAGWDEFHQGAIEVWDALVELASKLGVTADTLRTTDQSSATGISLNMS</sequence>
<dbReference type="Pfam" id="PF06013">
    <property type="entry name" value="WXG100"/>
    <property type="match status" value="1"/>
</dbReference>
<dbReference type="RefSeq" id="WP_106956213.1">
    <property type="nucleotide sequence ID" value="NZ_JBIAMT010000003.1"/>
</dbReference>
<proteinExistence type="predicted"/>
<protein>
    <submittedName>
        <fullName evidence="1">WXG100 family type VII secretion target</fullName>
    </submittedName>
</protein>
<keyword evidence="2" id="KW-1185">Reference proteome</keyword>
<evidence type="ECO:0000313" key="2">
    <source>
        <dbReference type="Proteomes" id="UP001601442"/>
    </source>
</evidence>
<organism evidence="1 2">
    <name type="scientific">Nocardia aobensis</name>
    <dbReference type="NCBI Taxonomy" id="257277"/>
    <lineage>
        <taxon>Bacteria</taxon>
        <taxon>Bacillati</taxon>
        <taxon>Actinomycetota</taxon>
        <taxon>Actinomycetes</taxon>
        <taxon>Mycobacteriales</taxon>
        <taxon>Nocardiaceae</taxon>
        <taxon>Nocardia</taxon>
    </lineage>
</organism>